<feature type="compositionally biased region" description="Basic and acidic residues" evidence="11">
    <location>
        <begin position="398"/>
        <end position="410"/>
    </location>
</feature>
<protein>
    <recommendedName>
        <fullName evidence="9">Peroxin-13</fullName>
    </recommendedName>
</protein>
<evidence type="ECO:0000256" key="6">
    <source>
        <dbReference type="ARBA" id="ARBA00023010"/>
    </source>
</evidence>
<evidence type="ECO:0000256" key="1">
    <source>
        <dbReference type="ARBA" id="ARBA00006033"/>
    </source>
</evidence>
<dbReference type="GO" id="GO:1990429">
    <property type="term" value="C:peroxisomal importomer complex"/>
    <property type="evidence" value="ECO:0007669"/>
    <property type="project" value="TreeGrafter"/>
</dbReference>
<evidence type="ECO:0000256" key="10">
    <source>
        <dbReference type="ARBA" id="ARBA00046271"/>
    </source>
</evidence>
<keyword evidence="5" id="KW-1133">Transmembrane helix</keyword>
<organism evidence="13">
    <name type="scientific">Sipha flava</name>
    <name type="common">yellow sugarcane aphid</name>
    <dbReference type="NCBI Taxonomy" id="143950"/>
    <lineage>
        <taxon>Eukaryota</taxon>
        <taxon>Metazoa</taxon>
        <taxon>Ecdysozoa</taxon>
        <taxon>Arthropoda</taxon>
        <taxon>Hexapoda</taxon>
        <taxon>Insecta</taxon>
        <taxon>Pterygota</taxon>
        <taxon>Neoptera</taxon>
        <taxon>Paraneoptera</taxon>
        <taxon>Hemiptera</taxon>
        <taxon>Sternorrhyncha</taxon>
        <taxon>Aphidomorpha</taxon>
        <taxon>Aphidoidea</taxon>
        <taxon>Aphididae</taxon>
        <taxon>Sipha</taxon>
    </lineage>
</organism>
<dbReference type="InterPro" id="IPR007223">
    <property type="entry name" value="Peroxin-13_N"/>
</dbReference>
<gene>
    <name evidence="13" type="primary">PEX13</name>
    <name evidence="13" type="ORF">g.65029</name>
</gene>
<evidence type="ECO:0000259" key="12">
    <source>
        <dbReference type="Pfam" id="PF04088"/>
    </source>
</evidence>
<evidence type="ECO:0000256" key="2">
    <source>
        <dbReference type="ARBA" id="ARBA00022448"/>
    </source>
</evidence>
<dbReference type="InterPro" id="IPR035463">
    <property type="entry name" value="Pex13"/>
</dbReference>
<dbReference type="AlphaFoldDB" id="A0A2S2R396"/>
<dbReference type="EMBL" id="GGMS01015232">
    <property type="protein sequence ID" value="MBY84435.1"/>
    <property type="molecule type" value="Transcribed_RNA"/>
</dbReference>
<evidence type="ECO:0000256" key="5">
    <source>
        <dbReference type="ARBA" id="ARBA00022989"/>
    </source>
</evidence>
<keyword evidence="6" id="KW-0811">Translocation</keyword>
<dbReference type="PANTHER" id="PTHR19332:SF1">
    <property type="entry name" value="PEROXISOMAL MEMBRANE PROTEIN PEX13"/>
    <property type="match status" value="1"/>
</dbReference>
<dbReference type="OrthoDB" id="10037838at2759"/>
<evidence type="ECO:0000256" key="4">
    <source>
        <dbReference type="ARBA" id="ARBA00022927"/>
    </source>
</evidence>
<evidence type="ECO:0000313" key="13">
    <source>
        <dbReference type="EMBL" id="MBY84435.1"/>
    </source>
</evidence>
<sequence length="410" mass="45902">MDDLQTLKDAFQKSNQLLQNAQTGPSSGRVPPPIPMTPIPPLMTSTTANNMMPRNFRRVPSQMHYMSPTTSTGYGGAGYGGTYNSYPYRSYMNMNMGGYNPYNSYGQPMTNQFQNPVIIAAAENSRPAFESIQSVVQSFNAVSMMLDSTLTAMQMSFQALLGVAENFTRLRSFMMKLYSTIVSFKLARWFLTKLLYLLRLVRGDRRSISEEDLWISLSATTPEESFSSDNRSWPLIVFTGLLVTTPYLMYKFLNSITPISSTLPTLNANTTLADSTTTSRESLNVAFKAPNDWSYPDSKTMRLVKGQTYFTSKSRILFCSQNGGWLLVDDSHGNQGYVPLSVVKPRKIDKPPSQSLETEISNDITTTIPSMVPEQAQPTIIKMPITDVHDNPISLPHQLKDSNELEKNKK</sequence>
<evidence type="ECO:0000256" key="7">
    <source>
        <dbReference type="ARBA" id="ARBA00023136"/>
    </source>
</evidence>
<keyword evidence="4" id="KW-0653">Protein transport</keyword>
<keyword evidence="7" id="KW-0472">Membrane</keyword>
<dbReference type="Pfam" id="PF04088">
    <property type="entry name" value="Peroxin-13_N"/>
    <property type="match status" value="1"/>
</dbReference>
<dbReference type="GO" id="GO:0016560">
    <property type="term" value="P:protein import into peroxisome matrix, docking"/>
    <property type="evidence" value="ECO:0007669"/>
    <property type="project" value="InterPro"/>
</dbReference>
<reference evidence="13" key="1">
    <citation type="submission" date="2018-04" db="EMBL/GenBank/DDBJ databases">
        <title>Transcriptome assembly of Sipha flava.</title>
        <authorList>
            <person name="Scully E.D."/>
            <person name="Geib S.M."/>
            <person name="Palmer N.A."/>
            <person name="Koch K."/>
            <person name="Bradshaw J."/>
            <person name="Heng-Moss T."/>
            <person name="Sarath G."/>
        </authorList>
    </citation>
    <scope>NUCLEOTIDE SEQUENCE</scope>
</reference>
<comment type="subcellular location">
    <subcellularLocation>
        <location evidence="10">Peroxisome membrane</location>
    </subcellularLocation>
</comment>
<comment type="similarity">
    <text evidence="1">Belongs to the peroxin-13 family.</text>
</comment>
<dbReference type="PANTHER" id="PTHR19332">
    <property type="entry name" value="PEROXISOMAL MEMBRANE PROTEIN PEX13"/>
    <property type="match status" value="1"/>
</dbReference>
<evidence type="ECO:0000256" key="11">
    <source>
        <dbReference type="SAM" id="MobiDB-lite"/>
    </source>
</evidence>
<name>A0A2S2R396_9HEMI</name>
<proteinExistence type="inferred from homology"/>
<feature type="region of interest" description="Disordered" evidence="11">
    <location>
        <begin position="391"/>
        <end position="410"/>
    </location>
</feature>
<evidence type="ECO:0000256" key="8">
    <source>
        <dbReference type="ARBA" id="ARBA00023140"/>
    </source>
</evidence>
<keyword evidence="8" id="KW-0576">Peroxisome</keyword>
<keyword evidence="2" id="KW-0813">Transport</keyword>
<feature type="domain" description="Peroxin 13 N-terminal" evidence="12">
    <location>
        <begin position="121"/>
        <end position="253"/>
    </location>
</feature>
<keyword evidence="3" id="KW-0812">Transmembrane</keyword>
<evidence type="ECO:0000256" key="9">
    <source>
        <dbReference type="ARBA" id="ARBA00029693"/>
    </source>
</evidence>
<dbReference type="GO" id="GO:0005778">
    <property type="term" value="C:peroxisomal membrane"/>
    <property type="evidence" value="ECO:0007669"/>
    <property type="project" value="UniProtKB-SubCell"/>
</dbReference>
<accession>A0A2S2R396</accession>
<evidence type="ECO:0000256" key="3">
    <source>
        <dbReference type="ARBA" id="ARBA00022692"/>
    </source>
</evidence>